<dbReference type="Proteomes" id="UP000178656">
    <property type="component" value="Unassembled WGS sequence"/>
</dbReference>
<gene>
    <name evidence="1" type="ORF">A2482_01305</name>
</gene>
<name>A0A1F5T7V4_9BACT</name>
<evidence type="ECO:0008006" key="3">
    <source>
        <dbReference type="Google" id="ProtNLM"/>
    </source>
</evidence>
<evidence type="ECO:0000313" key="2">
    <source>
        <dbReference type="Proteomes" id="UP000178656"/>
    </source>
</evidence>
<dbReference type="InterPro" id="IPR009000">
    <property type="entry name" value="Transl_B-barrel_sf"/>
</dbReference>
<dbReference type="AlphaFoldDB" id="A0A1F5T7V4"/>
<proteinExistence type="predicted"/>
<dbReference type="Gene3D" id="2.40.30.10">
    <property type="entry name" value="Translation factors"/>
    <property type="match status" value="1"/>
</dbReference>
<reference evidence="1 2" key="1">
    <citation type="journal article" date="2016" name="Nat. Commun.">
        <title>Thousands of microbial genomes shed light on interconnected biogeochemical processes in an aquifer system.</title>
        <authorList>
            <person name="Anantharaman K."/>
            <person name="Brown C.T."/>
            <person name="Hug L.A."/>
            <person name="Sharon I."/>
            <person name="Castelle C.J."/>
            <person name="Probst A.J."/>
            <person name="Thomas B.C."/>
            <person name="Singh A."/>
            <person name="Wilkins M.J."/>
            <person name="Karaoz U."/>
            <person name="Brodie E.L."/>
            <person name="Williams K.H."/>
            <person name="Hubbard S.S."/>
            <person name="Banfield J.F."/>
        </authorList>
    </citation>
    <scope>NUCLEOTIDE SEQUENCE [LARGE SCALE GENOMIC DNA]</scope>
</reference>
<dbReference type="SUPFAM" id="SSF50447">
    <property type="entry name" value="Translation proteins"/>
    <property type="match status" value="1"/>
</dbReference>
<protein>
    <recommendedName>
        <fullName evidence="3">Translation elongation factor-like protein</fullName>
    </recommendedName>
</protein>
<sequence length="84" mass="9251">MAKEKPIAEITHYFDKIGVAVLAIKGKLKIGDKIKIKGGEVAFEQVIDSLQIDKDQVKAVKKGDDVGLKVDQKVRPGYKAFLVK</sequence>
<comment type="caution">
    <text evidence="1">The sequence shown here is derived from an EMBL/GenBank/DDBJ whole genome shotgun (WGS) entry which is preliminary data.</text>
</comment>
<accession>A0A1F5T7V4</accession>
<evidence type="ECO:0000313" key="1">
    <source>
        <dbReference type="EMBL" id="OGF35022.1"/>
    </source>
</evidence>
<dbReference type="EMBL" id="MFGM01000065">
    <property type="protein sequence ID" value="OGF35022.1"/>
    <property type="molecule type" value="Genomic_DNA"/>
</dbReference>
<organism evidence="1 2">
    <name type="scientific">Candidatus Falkowbacteria bacterium RIFOXYC2_FULL_48_21</name>
    <dbReference type="NCBI Taxonomy" id="1798005"/>
    <lineage>
        <taxon>Bacteria</taxon>
        <taxon>Candidatus Falkowiibacteriota</taxon>
    </lineage>
</organism>